<comment type="caution">
    <text evidence="7">The sequence shown here is derived from an EMBL/GenBank/DDBJ whole genome shotgun (WGS) entry which is preliminary data.</text>
</comment>
<comment type="similarity">
    <text evidence="2">Belongs to the metallo-beta-lactamase superfamily.</text>
</comment>
<dbReference type="InterPro" id="IPR001279">
    <property type="entry name" value="Metallo-B-lactamas"/>
</dbReference>
<dbReference type="SUPFAM" id="SSF56281">
    <property type="entry name" value="Metallo-hydrolase/oxidoreductase"/>
    <property type="match status" value="1"/>
</dbReference>
<dbReference type="EMBL" id="JAACJL010000030">
    <property type="protein sequence ID" value="KAF4617535.1"/>
    <property type="molecule type" value="Genomic_DNA"/>
</dbReference>
<proteinExistence type="inferred from homology"/>
<dbReference type="SMART" id="SM00849">
    <property type="entry name" value="Lactamase_B"/>
    <property type="match status" value="1"/>
</dbReference>
<gene>
    <name evidence="7" type="ORF">D9613_005917</name>
</gene>
<comment type="cofactor">
    <cofactor evidence="1">
        <name>Zn(2+)</name>
        <dbReference type="ChEBI" id="CHEBI:29105"/>
    </cofactor>
</comment>
<evidence type="ECO:0000313" key="8">
    <source>
        <dbReference type="Proteomes" id="UP000521872"/>
    </source>
</evidence>
<dbReference type="AlphaFoldDB" id="A0A8H4VRD5"/>
<feature type="domain" description="Metallo-beta-lactamase" evidence="6">
    <location>
        <begin position="43"/>
        <end position="271"/>
    </location>
</feature>
<organism evidence="7 8">
    <name type="scientific">Agrocybe pediades</name>
    <dbReference type="NCBI Taxonomy" id="84607"/>
    <lineage>
        <taxon>Eukaryota</taxon>
        <taxon>Fungi</taxon>
        <taxon>Dikarya</taxon>
        <taxon>Basidiomycota</taxon>
        <taxon>Agaricomycotina</taxon>
        <taxon>Agaricomycetes</taxon>
        <taxon>Agaricomycetidae</taxon>
        <taxon>Agaricales</taxon>
        <taxon>Agaricineae</taxon>
        <taxon>Strophariaceae</taxon>
        <taxon>Agrocybe</taxon>
    </lineage>
</organism>
<name>A0A8H4VRD5_9AGAR</name>
<reference evidence="7 8" key="1">
    <citation type="submission" date="2019-12" db="EMBL/GenBank/DDBJ databases">
        <authorList>
            <person name="Floudas D."/>
            <person name="Bentzer J."/>
            <person name="Ahren D."/>
            <person name="Johansson T."/>
            <person name="Persson P."/>
            <person name="Tunlid A."/>
        </authorList>
    </citation>
    <scope>NUCLEOTIDE SEQUENCE [LARGE SCALE GENOMIC DNA]</scope>
    <source>
        <strain evidence="7 8">CBS 102.39</strain>
    </source>
</reference>
<dbReference type="Proteomes" id="UP000521872">
    <property type="component" value="Unassembled WGS sequence"/>
</dbReference>
<dbReference type="CDD" id="cd07730">
    <property type="entry name" value="metallo-hydrolase-like_MBL-fold"/>
    <property type="match status" value="1"/>
</dbReference>
<sequence>MSLPPPLANQAFCDVSALESGILDVPEDMFITNAVPGKVLIAPSLSFLLQHSGTKKKFLFDLGIRKDYHNLPTVVADLLKSRNFIKVEQDVLESLEKGGLQPADIDYVCLSHCHWDHTGDTHVFKQSQFIVGAGCRSLFEDSWPSNPQSSFAADLLPEGRTEYLDPSDWKPIGPFPRAFDFFGDGSLYIIDAPGHLPGHANVLARTSSDGGWIYLAGDSAHHRKLITLEADIAVGHPAWNCAHVDKEAAHDHIVRINKLLGLPRVQVLLAHDEPWYSTHKGGSSFWPGKIESL</sequence>
<evidence type="ECO:0000256" key="1">
    <source>
        <dbReference type="ARBA" id="ARBA00001947"/>
    </source>
</evidence>
<evidence type="ECO:0000259" key="6">
    <source>
        <dbReference type="SMART" id="SM00849"/>
    </source>
</evidence>
<evidence type="ECO:0000256" key="4">
    <source>
        <dbReference type="ARBA" id="ARBA00022801"/>
    </source>
</evidence>
<evidence type="ECO:0000256" key="2">
    <source>
        <dbReference type="ARBA" id="ARBA00007749"/>
    </source>
</evidence>
<protein>
    <recommendedName>
        <fullName evidence="6">Metallo-beta-lactamase domain-containing protein</fullName>
    </recommendedName>
</protein>
<dbReference type="PANTHER" id="PTHR42978">
    <property type="entry name" value="QUORUM-QUENCHING LACTONASE YTNP-RELATED-RELATED"/>
    <property type="match status" value="1"/>
</dbReference>
<evidence type="ECO:0000256" key="3">
    <source>
        <dbReference type="ARBA" id="ARBA00022723"/>
    </source>
</evidence>
<dbReference type="InterPro" id="IPR051013">
    <property type="entry name" value="MBL_superfamily_lactonases"/>
</dbReference>
<dbReference type="GO" id="GO:0046872">
    <property type="term" value="F:metal ion binding"/>
    <property type="evidence" value="ECO:0007669"/>
    <property type="project" value="UniProtKB-KW"/>
</dbReference>
<keyword evidence="8" id="KW-1185">Reference proteome</keyword>
<keyword evidence="4" id="KW-0378">Hydrolase</keyword>
<dbReference type="PANTHER" id="PTHR42978:SF2">
    <property type="entry name" value="102 KBASES UNSTABLE REGION: FROM 1 TO 119443"/>
    <property type="match status" value="1"/>
</dbReference>
<dbReference type="Gene3D" id="3.60.15.10">
    <property type="entry name" value="Ribonuclease Z/Hydroxyacylglutathione hydrolase-like"/>
    <property type="match status" value="1"/>
</dbReference>
<keyword evidence="5" id="KW-0862">Zinc</keyword>
<evidence type="ECO:0000256" key="5">
    <source>
        <dbReference type="ARBA" id="ARBA00022833"/>
    </source>
</evidence>
<dbReference type="InterPro" id="IPR036866">
    <property type="entry name" value="RibonucZ/Hydroxyglut_hydro"/>
</dbReference>
<keyword evidence="3" id="KW-0479">Metal-binding</keyword>
<accession>A0A8H4VRD5</accession>
<dbReference type="Pfam" id="PF00753">
    <property type="entry name" value="Lactamase_B"/>
    <property type="match status" value="1"/>
</dbReference>
<dbReference type="GO" id="GO:0016787">
    <property type="term" value="F:hydrolase activity"/>
    <property type="evidence" value="ECO:0007669"/>
    <property type="project" value="UniProtKB-KW"/>
</dbReference>
<evidence type="ECO:0000313" key="7">
    <source>
        <dbReference type="EMBL" id="KAF4617535.1"/>
    </source>
</evidence>